<organism evidence="2 3">
    <name type="scientific">Toxoplasma gondii p89</name>
    <dbReference type="NCBI Taxonomy" id="943119"/>
    <lineage>
        <taxon>Eukaryota</taxon>
        <taxon>Sar</taxon>
        <taxon>Alveolata</taxon>
        <taxon>Apicomplexa</taxon>
        <taxon>Conoidasida</taxon>
        <taxon>Coccidia</taxon>
        <taxon>Eucoccidiorida</taxon>
        <taxon>Eimeriorina</taxon>
        <taxon>Sarcocystidae</taxon>
        <taxon>Toxoplasma</taxon>
    </lineage>
</organism>
<evidence type="ECO:0000313" key="2">
    <source>
        <dbReference type="EMBL" id="KFG27944.1"/>
    </source>
</evidence>
<feature type="region of interest" description="Disordered" evidence="1">
    <location>
        <begin position="570"/>
        <end position="595"/>
    </location>
</feature>
<feature type="compositionally biased region" description="Polar residues" evidence="1">
    <location>
        <begin position="533"/>
        <end position="546"/>
    </location>
</feature>
<feature type="compositionally biased region" description="Polar residues" evidence="1">
    <location>
        <begin position="1255"/>
        <end position="1266"/>
    </location>
</feature>
<feature type="compositionally biased region" description="Basic and acidic residues" evidence="1">
    <location>
        <begin position="793"/>
        <end position="803"/>
    </location>
</feature>
<evidence type="ECO:0000256" key="1">
    <source>
        <dbReference type="SAM" id="MobiDB-lite"/>
    </source>
</evidence>
<reference evidence="2 3" key="1">
    <citation type="submission" date="2014-03" db="EMBL/GenBank/DDBJ databases">
        <authorList>
            <person name="Sibley D."/>
            <person name="Venepally P."/>
            <person name="Karamycheva S."/>
            <person name="Hadjithomas M."/>
            <person name="Khan A."/>
            <person name="Brunk B."/>
            <person name="Roos D."/>
            <person name="Caler E."/>
            <person name="Lorenzi H."/>
        </authorList>
    </citation>
    <scope>NUCLEOTIDE SEQUENCE [LARGE SCALE GENOMIC DNA]</scope>
    <source>
        <strain evidence="3">p89</strain>
    </source>
</reference>
<feature type="region of interest" description="Disordered" evidence="1">
    <location>
        <begin position="1065"/>
        <end position="1089"/>
    </location>
</feature>
<evidence type="ECO:0000313" key="3">
    <source>
        <dbReference type="Proteomes" id="UP000028828"/>
    </source>
</evidence>
<dbReference type="EMBL" id="AEYI02002521">
    <property type="protein sequence ID" value="KFG27944.1"/>
    <property type="molecule type" value="Genomic_DNA"/>
</dbReference>
<feature type="compositionally biased region" description="Low complexity" evidence="1">
    <location>
        <begin position="342"/>
        <end position="355"/>
    </location>
</feature>
<accession>A0A086J726</accession>
<sequence>MLLLSNYRVTFTFFYREARRVTKCSRDRELVPRSKTKQGIRYLRVYLQLFSDRYCLSCIRVAAHMLLDLRPSCLCPLPKRMPASSHTRLSDSGRVKVEMSCEQPTFPWWLHANPDCSFFSANSPAAPVIELEAVYGPSVTPTCREPRTAEIPEILEDSDTESSDPRATSRFFRARDRWIPESPTRASKCVGPLCTVCGSFSSDHLTPARGELGLARDVFASENAAREKHVSPGERYLRFVCSPVPTAWLSDSEHLPCSVESHSVPVASANQNERPHLRANATARREGPTESSCVRGRPLGGREHERVNAHRLADPQKLEIGGGPNPENVYSPHSHPPLGTDSSVSSRRVGSSPPSFDRSFEADSFLRWPRQTDPASRPACTPGGDSLDASRDVTGTHLLCARFLPCVICRKLPTFQKHAASVSRCPQDLSEAGETCSCSRSYSRSDERPIHEEEPTWLIHEEDPSWLICTDTSPRIHEDSSGGALRDTQPLEACGTRGRGISWSRTCCRCSLKCSRPCSVEQPGKPTSVRFPMQSQPETMWRSTSAAHGDSSGDSRGCVSSACCVCPARPSSARAPKTPTCRAQGTRPDSWSHSVEQRPQAALSRCVDCEFHAKKSGDSRLPFLGGSARAMQFEPHSSRISEQCPQGTSGAPWGIEGCTDACKVELATRKNLSRGRLEQRRASNSSLREAFQHTREGVDWEATKRAIAEELAEITRLMQGQTFAIHEQGRNTRQLLGRLNEQKHALAQDLQGLASSLLNDAVNKVMTVSSEQQRRLLVLSQKVAETLEGLEFPPRRERQELSHQRHAPVSESTKSSLCRGHICSKRFLDRIRVLQEENTRLVDLLRRLPSPKASQQAPRGFVPETVSRSSTHAAAPTVKLLNSRPASLPSMRAVPGAEQIDSKLPSLTRFRLSGKTRVDARRPPSTKPRSDMGAAKAEPSESAAFSDLEEERHLSWRLAARRRETKGRRVTAERAGRLASRRPAVCDDEGRQEAKLCLGGQGAVTGRPDFPARGGQDGASREGAFSAPHPLPLSASPASALLCSTSPSLPLPCVPQPSVLWGEGRSSEAGSAVDTGAGRARVSQRRTSQGAFHGRALEFDGEEILQGLKRRLEPERAVSTEDEDDLQTTALREAEGLLDLERRTSSVACFQETAEKEDGYAVSSVSSATADRGTATNLTECESHSVSASAPVPPDAGEETPFSAARGKTYSRGLGGAVDSLQKRESAPDFDGLEGNRGYSKREHTAGKKMHERQNSFQPPRSTQEPSGDPNERERIGTEADGENDCGISFDAFPRSSRELSNRVAEAIKRLSARAVD</sequence>
<feature type="region of interest" description="Disordered" evidence="1">
    <location>
        <begin position="1161"/>
        <end position="1300"/>
    </location>
</feature>
<feature type="compositionally biased region" description="Basic and acidic residues" evidence="1">
    <location>
        <begin position="300"/>
        <end position="317"/>
    </location>
</feature>
<feature type="region of interest" description="Disordered" evidence="1">
    <location>
        <begin position="911"/>
        <end position="949"/>
    </location>
</feature>
<dbReference type="OrthoDB" id="10451850at2759"/>
<feature type="region of interest" description="Disordered" evidence="1">
    <location>
        <begin position="790"/>
        <end position="815"/>
    </location>
</feature>
<comment type="caution">
    <text evidence="2">The sequence shown here is derived from an EMBL/GenBank/DDBJ whole genome shotgun (WGS) entry which is preliminary data.</text>
</comment>
<feature type="compositionally biased region" description="Polar residues" evidence="1">
    <location>
        <begin position="581"/>
        <end position="594"/>
    </location>
</feature>
<feature type="compositionally biased region" description="Polar residues" evidence="1">
    <location>
        <begin position="1163"/>
        <end position="1180"/>
    </location>
</feature>
<feature type="region of interest" description="Disordered" evidence="1">
    <location>
        <begin position="523"/>
        <end position="553"/>
    </location>
</feature>
<protein>
    <submittedName>
        <fullName evidence="2">Uncharacterized protein</fullName>
    </submittedName>
</protein>
<proteinExistence type="predicted"/>
<feature type="region of interest" description="Disordered" evidence="1">
    <location>
        <begin position="266"/>
        <end position="385"/>
    </location>
</feature>
<dbReference type="VEuPathDB" id="ToxoDB:TGP89_200450"/>
<feature type="region of interest" description="Disordered" evidence="1">
    <location>
        <begin position="852"/>
        <end position="875"/>
    </location>
</feature>
<dbReference type="Proteomes" id="UP000028828">
    <property type="component" value="Unassembled WGS sequence"/>
</dbReference>
<name>A0A086J726_TOXGO</name>
<gene>
    <name evidence="2" type="ORF">TGP89_200450</name>
</gene>